<organism evidence="4 5">
    <name type="scientific">Novosphingobium endophyticum</name>
    <dbReference type="NCBI Taxonomy" id="1955250"/>
    <lineage>
        <taxon>Bacteria</taxon>
        <taxon>Pseudomonadati</taxon>
        <taxon>Pseudomonadota</taxon>
        <taxon>Alphaproteobacteria</taxon>
        <taxon>Sphingomonadales</taxon>
        <taxon>Sphingomonadaceae</taxon>
        <taxon>Novosphingobium</taxon>
    </lineage>
</organism>
<sequence>MKRIARFTMALAMACLPVATMAQGSGEAAPIGGATEAPKGSQVIPLYGKATPGSPSDEISTRFMGREAVLRNITYPTLTVVKPDPAKANGAAVIVAPGGGFMILSMQNEGWRVAQALADKGVTAFVLKYRLNPTPEDEGEFRAGVMRLFAPGGKAAERPEIRNPAATQDALAALQVVRSRASEWNVDPRRVGMIGFSAGAMATLEAVLGASKDMDPGTRAPDFFGYIYGPMKTVAVPTEAPPMFAALAMDDPLFGGGDFSIATAWQQAKRPVELHVYQKGGHGFGLGKPNTTTTLMIDEFLAWMDMQGLLSRKEAK</sequence>
<evidence type="ECO:0000313" key="4">
    <source>
        <dbReference type="EMBL" id="GGC01133.1"/>
    </source>
</evidence>
<keyword evidence="1" id="KW-0378">Hydrolase</keyword>
<comment type="caution">
    <text evidence="4">The sequence shown here is derived from an EMBL/GenBank/DDBJ whole genome shotgun (WGS) entry which is preliminary data.</text>
</comment>
<dbReference type="PANTHER" id="PTHR48081">
    <property type="entry name" value="AB HYDROLASE SUPERFAMILY PROTEIN C4A8.06C"/>
    <property type="match status" value="1"/>
</dbReference>
<dbReference type="PANTHER" id="PTHR48081:SF6">
    <property type="entry name" value="PEPTIDASE S9 PROLYL OLIGOPEPTIDASE CATALYTIC DOMAIN-CONTAINING PROTEIN"/>
    <property type="match status" value="1"/>
</dbReference>
<keyword evidence="2" id="KW-0732">Signal</keyword>
<feature type="chain" id="PRO_5036906020" evidence="2">
    <location>
        <begin position="23"/>
        <end position="316"/>
    </location>
</feature>
<dbReference type="AlphaFoldDB" id="A0A916TS76"/>
<reference evidence="4" key="1">
    <citation type="journal article" date="2014" name="Int. J. Syst. Evol. Microbiol.">
        <title>Complete genome sequence of Corynebacterium casei LMG S-19264T (=DSM 44701T), isolated from a smear-ripened cheese.</title>
        <authorList>
            <consortium name="US DOE Joint Genome Institute (JGI-PGF)"/>
            <person name="Walter F."/>
            <person name="Albersmeier A."/>
            <person name="Kalinowski J."/>
            <person name="Ruckert C."/>
        </authorList>
    </citation>
    <scope>NUCLEOTIDE SEQUENCE</scope>
    <source>
        <strain evidence="4">CGMCC 1.15095</strain>
    </source>
</reference>
<reference evidence="4" key="2">
    <citation type="submission" date="2020-09" db="EMBL/GenBank/DDBJ databases">
        <authorList>
            <person name="Sun Q."/>
            <person name="Zhou Y."/>
        </authorList>
    </citation>
    <scope>NUCLEOTIDE SEQUENCE</scope>
    <source>
        <strain evidence="4">CGMCC 1.15095</strain>
    </source>
</reference>
<dbReference type="InterPro" id="IPR029058">
    <property type="entry name" value="AB_hydrolase_fold"/>
</dbReference>
<dbReference type="EMBL" id="BMHK01000011">
    <property type="protein sequence ID" value="GGC01133.1"/>
    <property type="molecule type" value="Genomic_DNA"/>
</dbReference>
<dbReference type="GO" id="GO:0016787">
    <property type="term" value="F:hydrolase activity"/>
    <property type="evidence" value="ECO:0007669"/>
    <property type="project" value="UniProtKB-KW"/>
</dbReference>
<evidence type="ECO:0000256" key="1">
    <source>
        <dbReference type="ARBA" id="ARBA00022801"/>
    </source>
</evidence>
<gene>
    <name evidence="4" type="ORF">GCM10011494_19660</name>
</gene>
<dbReference type="Proteomes" id="UP000608154">
    <property type="component" value="Unassembled WGS sequence"/>
</dbReference>
<feature type="signal peptide" evidence="2">
    <location>
        <begin position="1"/>
        <end position="22"/>
    </location>
</feature>
<accession>A0A916TS76</accession>
<evidence type="ECO:0000313" key="5">
    <source>
        <dbReference type="Proteomes" id="UP000608154"/>
    </source>
</evidence>
<dbReference type="InterPro" id="IPR013094">
    <property type="entry name" value="AB_hydrolase_3"/>
</dbReference>
<name>A0A916TS76_9SPHN</name>
<feature type="domain" description="Alpha/beta hydrolase fold-3" evidence="3">
    <location>
        <begin position="159"/>
        <end position="228"/>
    </location>
</feature>
<dbReference type="InterPro" id="IPR050300">
    <property type="entry name" value="GDXG_lipolytic_enzyme"/>
</dbReference>
<dbReference type="SUPFAM" id="SSF53474">
    <property type="entry name" value="alpha/beta-Hydrolases"/>
    <property type="match status" value="1"/>
</dbReference>
<dbReference type="Pfam" id="PF07859">
    <property type="entry name" value="Abhydrolase_3"/>
    <property type="match status" value="1"/>
</dbReference>
<protein>
    <submittedName>
        <fullName evidence="4">Endo-1,4-beta-xylanase</fullName>
    </submittedName>
</protein>
<dbReference type="Gene3D" id="3.40.50.1820">
    <property type="entry name" value="alpha/beta hydrolase"/>
    <property type="match status" value="1"/>
</dbReference>
<evidence type="ECO:0000256" key="2">
    <source>
        <dbReference type="SAM" id="SignalP"/>
    </source>
</evidence>
<proteinExistence type="predicted"/>
<evidence type="ECO:0000259" key="3">
    <source>
        <dbReference type="Pfam" id="PF07859"/>
    </source>
</evidence>
<keyword evidence="5" id="KW-1185">Reference proteome</keyword>